<evidence type="ECO:0000256" key="13">
    <source>
        <dbReference type="ARBA" id="ARBA00042156"/>
    </source>
</evidence>
<evidence type="ECO:0000256" key="9">
    <source>
        <dbReference type="ARBA" id="ARBA00023125"/>
    </source>
</evidence>
<dbReference type="EMBL" id="JBHMBS010000049">
    <property type="protein sequence ID" value="MFB9682180.1"/>
    <property type="molecule type" value="Genomic_DNA"/>
</dbReference>
<name>A0ABV5TVM4_9ACTN</name>
<evidence type="ECO:0000256" key="8">
    <source>
        <dbReference type="ARBA" id="ARBA00022881"/>
    </source>
</evidence>
<evidence type="ECO:0000256" key="11">
    <source>
        <dbReference type="ARBA" id="ARBA00038000"/>
    </source>
</evidence>
<evidence type="ECO:0000256" key="4">
    <source>
        <dbReference type="ARBA" id="ARBA00022741"/>
    </source>
</evidence>
<dbReference type="InterPro" id="IPR027417">
    <property type="entry name" value="P-loop_NTPase"/>
</dbReference>
<dbReference type="SUPFAM" id="SSF52540">
    <property type="entry name" value="P-loop containing nucleoside triphosphate hydrolases"/>
    <property type="match status" value="2"/>
</dbReference>
<evidence type="ECO:0000256" key="10">
    <source>
        <dbReference type="ARBA" id="ARBA00023204"/>
    </source>
</evidence>
<evidence type="ECO:0000256" key="14">
    <source>
        <dbReference type="SAM" id="MobiDB-lite"/>
    </source>
</evidence>
<dbReference type="Proteomes" id="UP001589610">
    <property type="component" value="Unassembled WGS sequence"/>
</dbReference>
<evidence type="ECO:0000256" key="2">
    <source>
        <dbReference type="ARBA" id="ARBA00022490"/>
    </source>
</evidence>
<evidence type="ECO:0000313" key="16">
    <source>
        <dbReference type="EMBL" id="MFB9682180.1"/>
    </source>
</evidence>
<comment type="caution">
    <text evidence="16">The sequence shown here is derived from an EMBL/GenBank/DDBJ whole genome shotgun (WGS) entry which is preliminary data.</text>
</comment>
<keyword evidence="7 16" id="KW-0067">ATP-binding</keyword>
<reference evidence="16 17" key="1">
    <citation type="submission" date="2024-09" db="EMBL/GenBank/DDBJ databases">
        <authorList>
            <person name="Sun Q."/>
            <person name="Mori K."/>
        </authorList>
    </citation>
    <scope>NUCLEOTIDE SEQUENCE [LARGE SCALE GENOMIC DNA]</scope>
    <source>
        <strain evidence="16 17">JCM 3028</strain>
    </source>
</reference>
<feature type="domain" description="ABC transporter" evidence="15">
    <location>
        <begin position="17"/>
        <end position="476"/>
    </location>
</feature>
<keyword evidence="2" id="KW-0963">Cytoplasm</keyword>
<evidence type="ECO:0000256" key="6">
    <source>
        <dbReference type="ARBA" id="ARBA00022769"/>
    </source>
</evidence>
<dbReference type="RefSeq" id="WP_386163756.1">
    <property type="nucleotide sequence ID" value="NZ_JBHMBS010000049.1"/>
</dbReference>
<organism evidence="16 17">
    <name type="scientific">Streptosporangium vulgare</name>
    <dbReference type="NCBI Taxonomy" id="46190"/>
    <lineage>
        <taxon>Bacteria</taxon>
        <taxon>Bacillati</taxon>
        <taxon>Actinomycetota</taxon>
        <taxon>Actinomycetes</taxon>
        <taxon>Streptosporangiales</taxon>
        <taxon>Streptosporangiaceae</taxon>
        <taxon>Streptosporangium</taxon>
    </lineage>
</organism>
<keyword evidence="9" id="KW-0238">DNA-binding</keyword>
<protein>
    <recommendedName>
        <fullName evidence="12">UvrABC system protein A</fullName>
    </recommendedName>
    <alternativeName>
        <fullName evidence="13">Excinuclease ABC subunit A</fullName>
    </alternativeName>
</protein>
<dbReference type="Gene3D" id="3.40.50.300">
    <property type="entry name" value="P-loop containing nucleotide triphosphate hydrolases"/>
    <property type="match status" value="3"/>
</dbReference>
<dbReference type="PANTHER" id="PTHR43152">
    <property type="entry name" value="UVRABC SYSTEM PROTEIN A"/>
    <property type="match status" value="1"/>
</dbReference>
<keyword evidence="4" id="KW-0547">Nucleotide-binding</keyword>
<feature type="compositionally biased region" description="Polar residues" evidence="14">
    <location>
        <begin position="1"/>
        <end position="10"/>
    </location>
</feature>
<evidence type="ECO:0000256" key="3">
    <source>
        <dbReference type="ARBA" id="ARBA00022737"/>
    </source>
</evidence>
<evidence type="ECO:0000259" key="15">
    <source>
        <dbReference type="PROSITE" id="PS50893"/>
    </source>
</evidence>
<keyword evidence="5" id="KW-0227">DNA damage</keyword>
<dbReference type="Gene3D" id="1.20.1580.10">
    <property type="entry name" value="ABC transporter ATPase like domain"/>
    <property type="match status" value="2"/>
</dbReference>
<proteinExistence type="inferred from homology"/>
<evidence type="ECO:0000313" key="17">
    <source>
        <dbReference type="Proteomes" id="UP001589610"/>
    </source>
</evidence>
<comment type="subcellular location">
    <subcellularLocation>
        <location evidence="1">Cytoplasm</location>
    </subcellularLocation>
</comment>
<feature type="region of interest" description="Disordered" evidence="14">
    <location>
        <begin position="1"/>
        <end position="20"/>
    </location>
</feature>
<feature type="domain" description="ABC transporter" evidence="15">
    <location>
        <begin position="490"/>
        <end position="785"/>
    </location>
</feature>
<keyword evidence="6" id="KW-0228">DNA excision</keyword>
<dbReference type="InterPro" id="IPR003439">
    <property type="entry name" value="ABC_transporter-like_ATP-bd"/>
</dbReference>
<dbReference type="PROSITE" id="PS50893">
    <property type="entry name" value="ABC_TRANSPORTER_2"/>
    <property type="match status" value="2"/>
</dbReference>
<dbReference type="Gene3D" id="1.10.8.280">
    <property type="entry name" value="ABC transporter ATPase domain-like"/>
    <property type="match status" value="1"/>
</dbReference>
<gene>
    <name evidence="16" type="ORF">ACFFRH_42480</name>
</gene>
<keyword evidence="8" id="KW-0267">Excision nuclease</keyword>
<dbReference type="GO" id="GO:0005524">
    <property type="term" value="F:ATP binding"/>
    <property type="evidence" value="ECO:0007669"/>
    <property type="project" value="UniProtKB-KW"/>
</dbReference>
<comment type="similarity">
    <text evidence="11">Belongs to the ABC transporter superfamily. UvrA family.</text>
</comment>
<evidence type="ECO:0000256" key="5">
    <source>
        <dbReference type="ARBA" id="ARBA00022763"/>
    </source>
</evidence>
<keyword evidence="3" id="KW-0677">Repeat</keyword>
<evidence type="ECO:0000256" key="1">
    <source>
        <dbReference type="ARBA" id="ARBA00004496"/>
    </source>
</evidence>
<keyword evidence="17" id="KW-1185">Reference proteome</keyword>
<accession>A0ABV5TVM4</accession>
<evidence type="ECO:0000256" key="12">
    <source>
        <dbReference type="ARBA" id="ARBA00039316"/>
    </source>
</evidence>
<keyword evidence="10" id="KW-0234">DNA repair</keyword>
<dbReference type="PANTHER" id="PTHR43152:SF2">
    <property type="entry name" value="DRUG RESISTANCE ABC TRANSPORTER"/>
    <property type="match status" value="1"/>
</dbReference>
<sequence>MSMTPRTDAQSPAPHDADSHDLIRVHGARENNLKDVSIEIPKRRLTVFTGVSGSGKSSLVFSTIAAESQRLINETYSTFVQGFMPTLARPEVDVLEGLTTAIIVDQQRMGANIRSTVGTATDANAMLRILFSRLGQPHIGSPNAFSFNVPTVRASGAITVERGARKTEKATFTRVGGMCTRCEGQGAVSDIDLTQLYDDSKSLAEGAFTIPGWKSDSFWTVRVYAESGFVDPDKPIGKYTEKELHDFLYKEPVKVKVDGVNLTYEGLIPKIQKSFLSKDREAMQPHIRAFVDRAVTFTTCPECEGTRLSEAARSSRIGGINIADACAMQISDLAEWVRGLREPSVAPLLASLGHTLDSFVEIGLGYLSLDRSSGTLSGGEAQRVKMIRHLGSSLTDVTYVFDEPTVGLHPHDIQRMNDLLLRLRDKGNTVLVVEHKPEAIVIADHVVDLGPGAGTAGGTVCFEGTVEGLRASGTITGRHLDDRAALKETVRKPTGTLEIRGAAKHNLRDVDVDIPLGVLTVVTGVAGSGKSSLVHGSLPSGAGVVSIDQGAIRGSRRSNPATYTGLLDPIRKAFAKANGVKPALFSANSEGACPACNGAGVIYTDLGMMAGVATTCEECEGRRFQASVLDHHLGGRDISEVLAMSVVEAEEFFGAGEARTPAAHAVLGRLADVGLGYLSLGQPLTTLSGGERQRLKLATHMAEKGGVYVLDEPTTGLHLADVEQLLGLLDRLVDSGKSVIVIEHHQAVMAHADWIIDLGPGAGHDGGRIVFTGTPADLVAARSTLTGEHLAAYVGA</sequence>
<evidence type="ECO:0000256" key="7">
    <source>
        <dbReference type="ARBA" id="ARBA00022840"/>
    </source>
</evidence>
<dbReference type="Pfam" id="PF00005">
    <property type="entry name" value="ABC_tran"/>
    <property type="match status" value="1"/>
</dbReference>